<gene>
    <name evidence="1" type="ORF">SAMN04488118_106115</name>
</gene>
<dbReference type="AlphaFoldDB" id="A0A1G5QXF9"/>
<evidence type="ECO:0000313" key="2">
    <source>
        <dbReference type="Proteomes" id="UP000198767"/>
    </source>
</evidence>
<dbReference type="OrthoDB" id="7827015at2"/>
<dbReference type="STRING" id="1156985.SAMN04488118_106115"/>
<keyword evidence="2" id="KW-1185">Reference proteome</keyword>
<reference evidence="1 2" key="1">
    <citation type="submission" date="2016-10" db="EMBL/GenBank/DDBJ databases">
        <authorList>
            <person name="de Groot N.N."/>
        </authorList>
    </citation>
    <scope>NUCLEOTIDE SEQUENCE [LARGE SCALE GENOMIC DNA]</scope>
    <source>
        <strain evidence="1 2">U95</strain>
    </source>
</reference>
<dbReference type="EMBL" id="FMWG01000006">
    <property type="protein sequence ID" value="SCZ65941.1"/>
    <property type="molecule type" value="Genomic_DNA"/>
</dbReference>
<dbReference type="InterPro" id="IPR045514">
    <property type="entry name" value="DUF6478"/>
</dbReference>
<name>A0A1G5QXF9_9RHOB</name>
<dbReference type="Pfam" id="PF20086">
    <property type="entry name" value="DUF6478"/>
    <property type="match status" value="1"/>
</dbReference>
<protein>
    <submittedName>
        <fullName evidence="1">Uncharacterized protein</fullName>
    </submittedName>
</protein>
<proteinExistence type="predicted"/>
<evidence type="ECO:0000313" key="1">
    <source>
        <dbReference type="EMBL" id="SCZ65941.1"/>
    </source>
</evidence>
<sequence length="253" mass="29450">MGHRLNWLLFRRSLHHWRSEADMATKRSLPELRRIRDKARLLRQQLDRFLFTADTRLALPQTGTNAFARPHGTDWSWRPALWRSPLEIRGISSVSTKAQLGDGVQIFHDCSTSELTLRQLRNRRAADIAPFGLRLDVFKFDGSFLSLAIDLPETALTGLTKEHILRVNSIVEFEKPLQIFIRLNIKHGPNTEQLVRELPLDDEDIKVEFDLAYTSLNENRLEKIWVDLIFEAAEMNEIILRDLTFLRQPRAAF</sequence>
<organism evidence="1 2">
    <name type="scientific">Epibacterium ulvae</name>
    <dbReference type="NCBI Taxonomy" id="1156985"/>
    <lineage>
        <taxon>Bacteria</taxon>
        <taxon>Pseudomonadati</taxon>
        <taxon>Pseudomonadota</taxon>
        <taxon>Alphaproteobacteria</taxon>
        <taxon>Rhodobacterales</taxon>
        <taxon>Roseobacteraceae</taxon>
        <taxon>Epibacterium</taxon>
    </lineage>
</organism>
<dbReference type="Proteomes" id="UP000198767">
    <property type="component" value="Unassembled WGS sequence"/>
</dbReference>
<dbReference type="RefSeq" id="WP_090218960.1">
    <property type="nucleotide sequence ID" value="NZ_FMWG01000006.1"/>
</dbReference>
<accession>A0A1G5QXF9</accession>